<dbReference type="GO" id="GO:0009253">
    <property type="term" value="P:peptidoglycan catabolic process"/>
    <property type="evidence" value="ECO:0007669"/>
    <property type="project" value="InterPro"/>
</dbReference>
<dbReference type="GO" id="GO:0030288">
    <property type="term" value="C:outer membrane-bounded periplasmic space"/>
    <property type="evidence" value="ECO:0007669"/>
    <property type="project" value="TreeGrafter"/>
</dbReference>
<dbReference type="Pfam" id="PF08486">
    <property type="entry name" value="SpoIID"/>
    <property type="match status" value="1"/>
</dbReference>
<dbReference type="EMBL" id="SLYC01000016">
    <property type="protein sequence ID" value="TCQ02386.1"/>
    <property type="molecule type" value="Genomic_DNA"/>
</dbReference>
<evidence type="ECO:0000313" key="4">
    <source>
        <dbReference type="Proteomes" id="UP000295504"/>
    </source>
</evidence>
<protein>
    <submittedName>
        <fullName evidence="3">SpoIID/LytB domain protein</fullName>
    </submittedName>
</protein>
<dbReference type="PANTHER" id="PTHR30404">
    <property type="entry name" value="N-ACETYLMURAMOYL-L-ALANINE AMIDASE"/>
    <property type="match status" value="1"/>
</dbReference>
<keyword evidence="1" id="KW-0378">Hydrolase</keyword>
<dbReference type="Proteomes" id="UP000295504">
    <property type="component" value="Unassembled WGS sequence"/>
</dbReference>
<dbReference type="PANTHER" id="PTHR30404:SF0">
    <property type="entry name" value="N-ACETYLMURAMOYL-L-ALANINE AMIDASE AMIC"/>
    <property type="match status" value="1"/>
</dbReference>
<dbReference type="Gene3D" id="3.40.630.40">
    <property type="entry name" value="Zn-dependent exopeptidases"/>
    <property type="match status" value="1"/>
</dbReference>
<feature type="domain" description="MurNAc-LAA" evidence="2">
    <location>
        <begin position="360"/>
        <end position="470"/>
    </location>
</feature>
<dbReference type="InterPro" id="IPR002508">
    <property type="entry name" value="MurNAc-LAA_cat"/>
</dbReference>
<comment type="caution">
    <text evidence="3">The sequence shown here is derived from an EMBL/GenBank/DDBJ whole genome shotgun (WGS) entry which is preliminary data.</text>
</comment>
<dbReference type="AlphaFoldDB" id="A0A4R2TI02"/>
<dbReference type="InterPro" id="IPR013693">
    <property type="entry name" value="SpoIID/LytB_N"/>
</dbReference>
<name>A0A4R2TI02_9FIRM</name>
<dbReference type="RefSeq" id="WP_243098220.1">
    <property type="nucleotide sequence ID" value="NZ_CP058648.1"/>
</dbReference>
<evidence type="ECO:0000313" key="3">
    <source>
        <dbReference type="EMBL" id="TCQ02386.1"/>
    </source>
</evidence>
<dbReference type="CDD" id="cd02696">
    <property type="entry name" value="MurNAc-LAA"/>
    <property type="match status" value="1"/>
</dbReference>
<evidence type="ECO:0000259" key="2">
    <source>
        <dbReference type="SMART" id="SM00646"/>
    </source>
</evidence>
<dbReference type="Pfam" id="PF01520">
    <property type="entry name" value="Amidase_3"/>
    <property type="match status" value="1"/>
</dbReference>
<dbReference type="InterPro" id="IPR050695">
    <property type="entry name" value="N-acetylmuramoyl_amidase_3"/>
</dbReference>
<dbReference type="GO" id="GO:0008745">
    <property type="term" value="F:N-acetylmuramoyl-L-alanine amidase activity"/>
    <property type="evidence" value="ECO:0007669"/>
    <property type="project" value="InterPro"/>
</dbReference>
<accession>A0A4R2TI02</accession>
<dbReference type="NCBIfam" id="TIGR02669">
    <property type="entry name" value="SpoIID_LytB"/>
    <property type="match status" value="1"/>
</dbReference>
<evidence type="ECO:0000256" key="1">
    <source>
        <dbReference type="ARBA" id="ARBA00022801"/>
    </source>
</evidence>
<dbReference type="GO" id="GO:0030435">
    <property type="term" value="P:sporulation resulting in formation of a cellular spore"/>
    <property type="evidence" value="ECO:0007669"/>
    <property type="project" value="InterPro"/>
</dbReference>
<dbReference type="SMART" id="SM00646">
    <property type="entry name" value="Ami_3"/>
    <property type="match status" value="1"/>
</dbReference>
<proteinExistence type="predicted"/>
<sequence length="474" mass="54325">MNNSVELYIKVYDVLNKEVKQMELEELIKELVAATMPLTFHIESLKSQAVIMRTNIMRQMKIYGGKGVGKGIGADISTDYYPNLMPLESYNEVWGKDYFNNLEILNRVTEETEAQVIFLQDKLIEARFHPVCGGSTENSENVDGNIVNYLRKVLCNYCKEAVYYKEYKDITLDEIEKKLGVRFIKTLPIKNMAIEEMFDNITRDEEGRVVKLSIAGKEFSGKEVMELLELNSTRFSWRPEKIRFYTRGKGDGLGLCLYGSNEMACRGKKYDEIIKYYYTGVSIEKIEKVSINCPLKGKDIVIDPGHGGDNCSDYRSSTGHREKDICLDICNLLKESLESLGAKVYMTRSEDVNVPLSERAYYANKIQPQFFLTIHQNYYSEPSISGAEIYYYRGDIEAMLLGQKIMEQINNRVGLINRGVRPADFYLLRDVKVSSLHIELGYLSNDNDLKLLTDDMTKKDLAESIAKGLLSYYL</sequence>
<reference evidence="3 4" key="1">
    <citation type="submission" date="2019-03" db="EMBL/GenBank/DDBJ databases">
        <title>Genomic Encyclopedia of Type Strains, Phase IV (KMG-IV): sequencing the most valuable type-strain genomes for metagenomic binning, comparative biology and taxonomic classification.</title>
        <authorList>
            <person name="Goeker M."/>
        </authorList>
    </citation>
    <scope>NUCLEOTIDE SEQUENCE [LARGE SCALE GENOMIC DNA]</scope>
    <source>
        <strain evidence="3 4">DSM 100013</strain>
    </source>
</reference>
<dbReference type="InterPro" id="IPR013486">
    <property type="entry name" value="SpoIID/LytB"/>
</dbReference>
<dbReference type="SUPFAM" id="SSF53187">
    <property type="entry name" value="Zn-dependent exopeptidases"/>
    <property type="match status" value="1"/>
</dbReference>
<organism evidence="3 4">
    <name type="scientific">Serpentinicella alkaliphila</name>
    <dbReference type="NCBI Taxonomy" id="1734049"/>
    <lineage>
        <taxon>Bacteria</taxon>
        <taxon>Bacillati</taxon>
        <taxon>Bacillota</taxon>
        <taxon>Clostridia</taxon>
        <taxon>Peptostreptococcales</taxon>
        <taxon>Natronincolaceae</taxon>
        <taxon>Serpentinicella</taxon>
    </lineage>
</organism>
<keyword evidence="4" id="KW-1185">Reference proteome</keyword>
<gene>
    <name evidence="3" type="ORF">EDD79_101632</name>
</gene>